<dbReference type="PANTHER" id="PTHR36030:SF1">
    <property type="entry name" value="CALMODULIN-BINDING DOMAIN-CONTAINING PROTEIN"/>
    <property type="match status" value="1"/>
</dbReference>
<proteinExistence type="predicted"/>
<evidence type="ECO:0000313" key="1">
    <source>
        <dbReference type="EMBL" id="WVZ05564.1"/>
    </source>
</evidence>
<dbReference type="EMBL" id="CP144695">
    <property type="protein sequence ID" value="WVZ05564.1"/>
    <property type="molecule type" value="Genomic_DNA"/>
</dbReference>
<evidence type="ECO:0000313" key="2">
    <source>
        <dbReference type="Proteomes" id="UP001374535"/>
    </source>
</evidence>
<dbReference type="PANTHER" id="PTHR36030">
    <property type="entry name" value="CALMODULIN-BINDING DOMAIN-CONTAINING PROTEIN"/>
    <property type="match status" value="1"/>
</dbReference>
<name>A0AAQ3N957_VIGMU</name>
<reference evidence="1 2" key="1">
    <citation type="journal article" date="2023" name="Life. Sci Alliance">
        <title>Evolutionary insights into 3D genome organization and epigenetic landscape of Vigna mungo.</title>
        <authorList>
            <person name="Junaid A."/>
            <person name="Singh B."/>
            <person name="Bhatia S."/>
        </authorList>
    </citation>
    <scope>NUCLEOTIDE SEQUENCE [LARGE SCALE GENOMIC DNA]</scope>
    <source>
        <strain evidence="1">Urdbean</strain>
    </source>
</reference>
<dbReference type="AlphaFoldDB" id="A0AAQ3N957"/>
<dbReference type="Proteomes" id="UP001374535">
    <property type="component" value="Chromosome 6"/>
</dbReference>
<protein>
    <submittedName>
        <fullName evidence="1">Uncharacterized protein</fullName>
    </submittedName>
</protein>
<gene>
    <name evidence="1" type="ORF">V8G54_018910</name>
</gene>
<keyword evidence="2" id="KW-1185">Reference proteome</keyword>
<organism evidence="1 2">
    <name type="scientific">Vigna mungo</name>
    <name type="common">Black gram</name>
    <name type="synonym">Phaseolus mungo</name>
    <dbReference type="NCBI Taxonomy" id="3915"/>
    <lineage>
        <taxon>Eukaryota</taxon>
        <taxon>Viridiplantae</taxon>
        <taxon>Streptophyta</taxon>
        <taxon>Embryophyta</taxon>
        <taxon>Tracheophyta</taxon>
        <taxon>Spermatophyta</taxon>
        <taxon>Magnoliopsida</taxon>
        <taxon>eudicotyledons</taxon>
        <taxon>Gunneridae</taxon>
        <taxon>Pentapetalae</taxon>
        <taxon>rosids</taxon>
        <taxon>fabids</taxon>
        <taxon>Fabales</taxon>
        <taxon>Fabaceae</taxon>
        <taxon>Papilionoideae</taxon>
        <taxon>50 kb inversion clade</taxon>
        <taxon>NPAAA clade</taxon>
        <taxon>indigoferoid/millettioid clade</taxon>
        <taxon>Phaseoleae</taxon>
        <taxon>Vigna</taxon>
    </lineage>
</organism>
<sequence>MGRDRDNNGVEAAGSAVAMGRTLQYHISVLKILLFLKMEAAYRKSTRGSFKGKLVPFYRNNAPKPSSTMQYKATDIKPNHYSSPPPTLGFVVPQDYSTTKRDPKVRIKVADSWSNLEELYGFPGDESVDKKAEIYIAMVQKRLMLERLNA</sequence>
<accession>A0AAQ3N957</accession>